<name>A0A1V8TUD0_9PEZI</name>
<dbReference type="Proteomes" id="UP000192596">
    <property type="component" value="Unassembled WGS sequence"/>
</dbReference>
<dbReference type="EMBL" id="NAJO01000001">
    <property type="protein sequence ID" value="OQO14891.1"/>
    <property type="molecule type" value="Genomic_DNA"/>
</dbReference>
<dbReference type="PROSITE" id="PS50405">
    <property type="entry name" value="GST_CTER"/>
    <property type="match status" value="1"/>
</dbReference>
<sequence length="136" mass="15337">MSGRDALEQAKVQEWLSYISATFTITGFTQIFRPTRVVGEAAFEGVLQAVRNFGYEIVVAGLYHVETRLDDSGFAVGYHLTVVDFLLWTVWGWADRAGLRTQTDRVSKLRGVVERVGKVERLQDVLAREKGEDRAD</sequence>
<keyword evidence="3" id="KW-1185">Reference proteome</keyword>
<dbReference type="AlphaFoldDB" id="A0A1V8TUD0"/>
<dbReference type="InterPro" id="IPR010987">
    <property type="entry name" value="Glutathione-S-Trfase_C-like"/>
</dbReference>
<reference evidence="3" key="1">
    <citation type="submission" date="2017-03" db="EMBL/GenBank/DDBJ databases">
        <title>Genomes of endolithic fungi from Antarctica.</title>
        <authorList>
            <person name="Coleine C."/>
            <person name="Masonjones S."/>
            <person name="Stajich J.E."/>
        </authorList>
    </citation>
    <scope>NUCLEOTIDE SEQUENCE [LARGE SCALE GENOMIC DNA]</scope>
    <source>
        <strain evidence="3">CCFEE 5527</strain>
    </source>
</reference>
<organism evidence="2 3">
    <name type="scientific">Cryoendolithus antarcticus</name>
    <dbReference type="NCBI Taxonomy" id="1507870"/>
    <lineage>
        <taxon>Eukaryota</taxon>
        <taxon>Fungi</taxon>
        <taxon>Dikarya</taxon>
        <taxon>Ascomycota</taxon>
        <taxon>Pezizomycotina</taxon>
        <taxon>Dothideomycetes</taxon>
        <taxon>Dothideomycetidae</taxon>
        <taxon>Cladosporiales</taxon>
        <taxon>Cladosporiaceae</taxon>
        <taxon>Cryoendolithus</taxon>
    </lineage>
</organism>
<dbReference type="SUPFAM" id="SSF47616">
    <property type="entry name" value="GST C-terminal domain-like"/>
    <property type="match status" value="1"/>
</dbReference>
<dbReference type="Pfam" id="PF13410">
    <property type="entry name" value="GST_C_2"/>
    <property type="match status" value="1"/>
</dbReference>
<dbReference type="InterPro" id="IPR036282">
    <property type="entry name" value="Glutathione-S-Trfase_C_sf"/>
</dbReference>
<dbReference type="InParanoid" id="A0A1V8TUD0"/>
<evidence type="ECO:0000313" key="2">
    <source>
        <dbReference type="EMBL" id="OQO14891.1"/>
    </source>
</evidence>
<protein>
    <recommendedName>
        <fullName evidence="1">GST C-terminal domain-containing protein</fullName>
    </recommendedName>
</protein>
<accession>A0A1V8TUD0</accession>
<proteinExistence type="predicted"/>
<gene>
    <name evidence="2" type="ORF">B0A48_00273</name>
</gene>
<dbReference type="Gene3D" id="1.20.1050.10">
    <property type="match status" value="1"/>
</dbReference>
<evidence type="ECO:0000259" key="1">
    <source>
        <dbReference type="PROSITE" id="PS50405"/>
    </source>
</evidence>
<dbReference type="OrthoDB" id="2309723at2759"/>
<feature type="domain" description="GST C-terminal" evidence="1">
    <location>
        <begin position="5"/>
        <end position="136"/>
    </location>
</feature>
<evidence type="ECO:0000313" key="3">
    <source>
        <dbReference type="Proteomes" id="UP000192596"/>
    </source>
</evidence>
<dbReference type="STRING" id="1507870.A0A1V8TUD0"/>
<comment type="caution">
    <text evidence="2">The sequence shown here is derived from an EMBL/GenBank/DDBJ whole genome shotgun (WGS) entry which is preliminary data.</text>
</comment>